<name>A0AAD4PYL8_9EURO</name>
<dbReference type="SUPFAM" id="SSF51735">
    <property type="entry name" value="NAD(P)-binding Rossmann-fold domains"/>
    <property type="match status" value="1"/>
</dbReference>
<sequence>MSSPRTISQGATILVTGANGYIASHVINRLLADGYKVHGTVRDEKPWLDEHFTTQYGEDSYKSIVVPTLADENAIAAAVKGVHGVVHVASNMSWSNDPNVVISDTISMAINVLKAAAQSDSVKRVVMTSSAVASFPRTVEKPSDGDFEVDTNTWNEASVKAAWDPNSPEISKSSNVYSASKVEAERAAWKWVAENKPKFTFNTVLPNMNVGKILFPQHQRGSMAATRLLLSGNDIMTKVVPAGQWWVNVEDDARLHAIALLDANVQSERIFACAAPFTWTQIYQTFQELQPENDKIPNAPKDEGPTLIKVKPSARAEQLIQKFYGRDGWVSLKESLADGIADISNVK</sequence>
<comment type="caution">
    <text evidence="4">The sequence shown here is derived from an EMBL/GenBank/DDBJ whole genome shotgun (WGS) entry which is preliminary data.</text>
</comment>
<feature type="domain" description="NAD-dependent epimerase/dehydratase" evidence="3">
    <location>
        <begin position="13"/>
        <end position="262"/>
    </location>
</feature>
<proteinExistence type="inferred from homology"/>
<evidence type="ECO:0000313" key="4">
    <source>
        <dbReference type="EMBL" id="KAH8701660.1"/>
    </source>
</evidence>
<dbReference type="InterPro" id="IPR036291">
    <property type="entry name" value="NAD(P)-bd_dom_sf"/>
</dbReference>
<keyword evidence="5" id="KW-1185">Reference proteome</keyword>
<evidence type="ECO:0000256" key="1">
    <source>
        <dbReference type="ARBA" id="ARBA00023002"/>
    </source>
</evidence>
<reference evidence="4" key="1">
    <citation type="submission" date="2021-12" db="EMBL/GenBank/DDBJ databases">
        <title>Convergent genome expansion in fungi linked to evolution of root-endophyte symbiosis.</title>
        <authorList>
            <consortium name="DOE Joint Genome Institute"/>
            <person name="Ke Y.-H."/>
            <person name="Bonito G."/>
            <person name="Liao H.-L."/>
            <person name="Looney B."/>
            <person name="Rojas-Flechas A."/>
            <person name="Nash J."/>
            <person name="Hameed K."/>
            <person name="Schadt C."/>
            <person name="Martin F."/>
            <person name="Crous P.W."/>
            <person name="Miettinen O."/>
            <person name="Magnuson J.K."/>
            <person name="Labbe J."/>
            <person name="Jacobson D."/>
            <person name="Doktycz M.J."/>
            <person name="Veneault-Fourrey C."/>
            <person name="Kuo A."/>
            <person name="Mondo S."/>
            <person name="Calhoun S."/>
            <person name="Riley R."/>
            <person name="Ohm R."/>
            <person name="LaButti K."/>
            <person name="Andreopoulos B."/>
            <person name="Pangilinan J."/>
            <person name="Nolan M."/>
            <person name="Tritt A."/>
            <person name="Clum A."/>
            <person name="Lipzen A."/>
            <person name="Daum C."/>
            <person name="Barry K."/>
            <person name="Grigoriev I.V."/>
            <person name="Vilgalys R."/>
        </authorList>
    </citation>
    <scope>NUCLEOTIDE SEQUENCE</scope>
    <source>
        <strain evidence="4">PMI_201</strain>
    </source>
</reference>
<comment type="similarity">
    <text evidence="2">Belongs to the NAD(P)-dependent epimerase/dehydratase family. Dihydroflavonol-4-reductase subfamily.</text>
</comment>
<dbReference type="PANTHER" id="PTHR10366">
    <property type="entry name" value="NAD DEPENDENT EPIMERASE/DEHYDRATASE"/>
    <property type="match status" value="1"/>
</dbReference>
<evidence type="ECO:0000259" key="3">
    <source>
        <dbReference type="Pfam" id="PF01370"/>
    </source>
</evidence>
<dbReference type="InterPro" id="IPR001509">
    <property type="entry name" value="Epimerase_deHydtase"/>
</dbReference>
<dbReference type="GeneID" id="70240954"/>
<dbReference type="Pfam" id="PF01370">
    <property type="entry name" value="Epimerase"/>
    <property type="match status" value="1"/>
</dbReference>
<dbReference type="Proteomes" id="UP001201262">
    <property type="component" value="Unassembled WGS sequence"/>
</dbReference>
<dbReference type="RefSeq" id="XP_046075036.1">
    <property type="nucleotide sequence ID" value="XM_046210667.1"/>
</dbReference>
<protein>
    <submittedName>
        <fullName evidence="4">NAD dependent epimerase/dehydratase</fullName>
    </submittedName>
</protein>
<dbReference type="Gene3D" id="3.40.50.720">
    <property type="entry name" value="NAD(P)-binding Rossmann-like Domain"/>
    <property type="match status" value="1"/>
</dbReference>
<keyword evidence="1" id="KW-0560">Oxidoreductase</keyword>
<dbReference type="InterPro" id="IPR050425">
    <property type="entry name" value="NAD(P)_dehydrat-like"/>
</dbReference>
<evidence type="ECO:0000256" key="2">
    <source>
        <dbReference type="ARBA" id="ARBA00023445"/>
    </source>
</evidence>
<dbReference type="EMBL" id="JAJTJA010000003">
    <property type="protein sequence ID" value="KAH8701660.1"/>
    <property type="molecule type" value="Genomic_DNA"/>
</dbReference>
<dbReference type="GO" id="GO:0016616">
    <property type="term" value="F:oxidoreductase activity, acting on the CH-OH group of donors, NAD or NADP as acceptor"/>
    <property type="evidence" value="ECO:0007669"/>
    <property type="project" value="TreeGrafter"/>
</dbReference>
<dbReference type="PANTHER" id="PTHR10366:SF562">
    <property type="entry name" value="ALDEHYDE REDUCTASE II (AFU_ORTHOLOGUE AFUA_1G11360)"/>
    <property type="match status" value="1"/>
</dbReference>
<accession>A0AAD4PYL8</accession>
<dbReference type="AlphaFoldDB" id="A0AAD4PYL8"/>
<gene>
    <name evidence="4" type="ORF">BGW36DRAFT_289466</name>
</gene>
<evidence type="ECO:0000313" key="5">
    <source>
        <dbReference type="Proteomes" id="UP001201262"/>
    </source>
</evidence>
<organism evidence="4 5">
    <name type="scientific">Talaromyces proteolyticus</name>
    <dbReference type="NCBI Taxonomy" id="1131652"/>
    <lineage>
        <taxon>Eukaryota</taxon>
        <taxon>Fungi</taxon>
        <taxon>Dikarya</taxon>
        <taxon>Ascomycota</taxon>
        <taxon>Pezizomycotina</taxon>
        <taxon>Eurotiomycetes</taxon>
        <taxon>Eurotiomycetidae</taxon>
        <taxon>Eurotiales</taxon>
        <taxon>Trichocomaceae</taxon>
        <taxon>Talaromyces</taxon>
        <taxon>Talaromyces sect. Bacilispori</taxon>
    </lineage>
</organism>